<gene>
    <name evidence="1" type="ORF">SAMN04487893_11597</name>
</gene>
<dbReference type="Proteomes" id="UP000243887">
    <property type="component" value="Unassembled WGS sequence"/>
</dbReference>
<dbReference type="EMBL" id="FORU01000015">
    <property type="protein sequence ID" value="SFJ76950.1"/>
    <property type="molecule type" value="Genomic_DNA"/>
</dbReference>
<dbReference type="Gene3D" id="3.40.50.300">
    <property type="entry name" value="P-loop containing nucleotide triphosphate hydrolases"/>
    <property type="match status" value="1"/>
</dbReference>
<sequence>MKEYKIKIINVGAIKEVDLTLNKINIFMGEQSSGKSTIAKIISFCNWVEKDVSIRQSFNLYSEDNLYFIEKLETFHKMKGYFNEKSEILYKSKTIELHYKTGNFNINWVDQFAYKRNKISYIPSERSVAILPEIEKVELTNNYIKSFLFDWFDARKNYTIDSRIPILKEIEFYYSDSNKESRIQSKDRTYDILLSNTSSGLQSMTPLIVMIDHLINNIYNDELITSYELDEAMKKTTQMLISNLILIPTYGKDFFDLKERNNKITEVDEKINENDKDALKLFQHYKEVRTNLFKTHSTNLIIEEPEQNLFPETQKTLIYYLLESVIKTLEHSLTLTTHSPYVLYAINNCIMAYLVHDKLSDNEKQSLNCLSSMIDPKLISIYQIDNGYINCIQQEDGLIGENFFDDQMQKTMDEFYLMLNHYS</sequence>
<accession>A0A1I3U1U4</accession>
<evidence type="ECO:0008006" key="3">
    <source>
        <dbReference type="Google" id="ProtNLM"/>
    </source>
</evidence>
<dbReference type="InterPro" id="IPR027417">
    <property type="entry name" value="P-loop_NTPase"/>
</dbReference>
<keyword evidence="2" id="KW-1185">Reference proteome</keyword>
<dbReference type="OrthoDB" id="1098190at2"/>
<dbReference type="SUPFAM" id="SSF52540">
    <property type="entry name" value="P-loop containing nucleoside triphosphate hydrolases"/>
    <property type="match status" value="1"/>
</dbReference>
<protein>
    <recommendedName>
        <fullName evidence="3">AAA ATPase domain-containing protein</fullName>
    </recommendedName>
</protein>
<proteinExistence type="predicted"/>
<organism evidence="1 2">
    <name type="scientific">Myroides guanonis</name>
    <dbReference type="NCBI Taxonomy" id="1150112"/>
    <lineage>
        <taxon>Bacteria</taxon>
        <taxon>Pseudomonadati</taxon>
        <taxon>Bacteroidota</taxon>
        <taxon>Flavobacteriia</taxon>
        <taxon>Flavobacteriales</taxon>
        <taxon>Flavobacteriaceae</taxon>
        <taxon>Myroides</taxon>
    </lineage>
</organism>
<reference evidence="2" key="1">
    <citation type="submission" date="2016-10" db="EMBL/GenBank/DDBJ databases">
        <authorList>
            <person name="Varghese N."/>
            <person name="Submissions S."/>
        </authorList>
    </citation>
    <scope>NUCLEOTIDE SEQUENCE [LARGE SCALE GENOMIC DNA]</scope>
    <source>
        <strain evidence="2">DSM 26542</strain>
    </source>
</reference>
<evidence type="ECO:0000313" key="2">
    <source>
        <dbReference type="Proteomes" id="UP000243887"/>
    </source>
</evidence>
<dbReference type="RefSeq" id="WP_090680714.1">
    <property type="nucleotide sequence ID" value="NZ_FORU01000015.1"/>
</dbReference>
<dbReference type="AlphaFoldDB" id="A0A1I3U1U4"/>
<dbReference type="STRING" id="1150112.SAMN04487893_11597"/>
<evidence type="ECO:0000313" key="1">
    <source>
        <dbReference type="EMBL" id="SFJ76950.1"/>
    </source>
</evidence>
<name>A0A1I3U1U4_9FLAO</name>